<accession>A0A0J6IGX3</accession>
<organism evidence="1 2">
    <name type="scientific">Pseudomonas weihenstephanensis</name>
    <dbReference type="NCBI Taxonomy" id="1608994"/>
    <lineage>
        <taxon>Bacteria</taxon>
        <taxon>Pseudomonadati</taxon>
        <taxon>Pseudomonadota</taxon>
        <taxon>Gammaproteobacteria</taxon>
        <taxon>Pseudomonadales</taxon>
        <taxon>Pseudomonadaceae</taxon>
        <taxon>Pseudomonas</taxon>
    </lineage>
</organism>
<comment type="caution">
    <text evidence="1">The sequence shown here is derived from an EMBL/GenBank/DDBJ whole genome shotgun (WGS) entry which is preliminary data.</text>
</comment>
<gene>
    <name evidence="1" type="ORF">TU86_13175</name>
</gene>
<name>A0A0J6IGX3_9PSED</name>
<evidence type="ECO:0000313" key="1">
    <source>
        <dbReference type="EMBL" id="KMN13835.1"/>
    </source>
</evidence>
<reference evidence="1 2" key="1">
    <citation type="submission" date="2015-02" db="EMBL/GenBank/DDBJ databases">
        <title>Pseudomonas helleri sp. nov. and Pseudomonas weihenstephanensis sp. nov., isolated from raw cows milk.</title>
        <authorList>
            <person name="von Neubeck M."/>
            <person name="Huptas C."/>
            <person name="Wenning M."/>
            <person name="Scherer S."/>
        </authorList>
    </citation>
    <scope>NUCLEOTIDE SEQUENCE [LARGE SCALE GENOMIC DNA]</scope>
    <source>
        <strain evidence="1 2">DSM 29166</strain>
    </source>
</reference>
<dbReference type="AlphaFoldDB" id="A0A0J6IGX3"/>
<evidence type="ECO:0000313" key="2">
    <source>
        <dbReference type="Proteomes" id="UP000036325"/>
    </source>
</evidence>
<dbReference type="EMBL" id="JYLF01000004">
    <property type="protein sequence ID" value="KMN13835.1"/>
    <property type="molecule type" value="Genomic_DNA"/>
</dbReference>
<sequence>MGVLSSHHVSEPVPRISQQPHGVLATLIRLPWLWAILLLASAVRFYGSTASAIWCDEGSSLLLSQFSLAGIWLHAARDVHPPLFDDTQARLYLTCDTGECGRERGRSPLEAINHLLKN</sequence>
<dbReference type="STRING" id="1608994.TU86_13175"/>
<dbReference type="PATRIC" id="fig|1608994.3.peg.3284"/>
<proteinExistence type="predicted"/>
<dbReference type="Proteomes" id="UP000036325">
    <property type="component" value="Unassembled WGS sequence"/>
</dbReference>
<protein>
    <submittedName>
        <fullName evidence="1">Uncharacterized protein</fullName>
    </submittedName>
</protein>